<evidence type="ECO:0000313" key="4">
    <source>
        <dbReference type="Proteomes" id="UP000813461"/>
    </source>
</evidence>
<dbReference type="EMBL" id="JAGMVJ010000015">
    <property type="protein sequence ID" value="KAH7080979.1"/>
    <property type="molecule type" value="Genomic_DNA"/>
</dbReference>
<feature type="compositionally biased region" description="Polar residues" evidence="2">
    <location>
        <begin position="185"/>
        <end position="199"/>
    </location>
</feature>
<accession>A0A8K0R2U9</accession>
<name>A0A8K0R2U9_9PLEO</name>
<feature type="region of interest" description="Disordered" evidence="2">
    <location>
        <begin position="126"/>
        <end position="208"/>
    </location>
</feature>
<keyword evidence="4" id="KW-1185">Reference proteome</keyword>
<evidence type="ECO:0000256" key="1">
    <source>
        <dbReference type="SAM" id="Coils"/>
    </source>
</evidence>
<feature type="region of interest" description="Disordered" evidence="2">
    <location>
        <begin position="230"/>
        <end position="262"/>
    </location>
</feature>
<feature type="region of interest" description="Disordered" evidence="2">
    <location>
        <begin position="458"/>
        <end position="493"/>
    </location>
</feature>
<dbReference type="OrthoDB" id="10485594at2759"/>
<feature type="region of interest" description="Disordered" evidence="2">
    <location>
        <begin position="565"/>
        <end position="584"/>
    </location>
</feature>
<dbReference type="AlphaFoldDB" id="A0A8K0R2U9"/>
<organism evidence="3 4">
    <name type="scientific">Paraphoma chrysanthemicola</name>
    <dbReference type="NCBI Taxonomy" id="798071"/>
    <lineage>
        <taxon>Eukaryota</taxon>
        <taxon>Fungi</taxon>
        <taxon>Dikarya</taxon>
        <taxon>Ascomycota</taxon>
        <taxon>Pezizomycotina</taxon>
        <taxon>Dothideomycetes</taxon>
        <taxon>Pleosporomycetidae</taxon>
        <taxon>Pleosporales</taxon>
        <taxon>Pleosporineae</taxon>
        <taxon>Phaeosphaeriaceae</taxon>
        <taxon>Paraphoma</taxon>
    </lineage>
</organism>
<feature type="compositionally biased region" description="Polar residues" evidence="2">
    <location>
        <begin position="230"/>
        <end position="240"/>
    </location>
</feature>
<keyword evidence="1" id="KW-0175">Coiled coil</keyword>
<feature type="compositionally biased region" description="Low complexity" evidence="2">
    <location>
        <begin position="250"/>
        <end position="260"/>
    </location>
</feature>
<protein>
    <submittedName>
        <fullName evidence="3">Uncharacterized protein</fullName>
    </submittedName>
</protein>
<evidence type="ECO:0000256" key="2">
    <source>
        <dbReference type="SAM" id="MobiDB-lite"/>
    </source>
</evidence>
<evidence type="ECO:0000313" key="3">
    <source>
        <dbReference type="EMBL" id="KAH7080979.1"/>
    </source>
</evidence>
<comment type="caution">
    <text evidence="3">The sequence shown here is derived from an EMBL/GenBank/DDBJ whole genome shotgun (WGS) entry which is preliminary data.</text>
</comment>
<dbReference type="Proteomes" id="UP000813461">
    <property type="component" value="Unassembled WGS sequence"/>
</dbReference>
<proteinExistence type="predicted"/>
<gene>
    <name evidence="3" type="ORF">FB567DRAFT_631131</name>
</gene>
<feature type="coiled-coil region" evidence="1">
    <location>
        <begin position="274"/>
        <end position="311"/>
    </location>
</feature>
<reference evidence="3" key="1">
    <citation type="journal article" date="2021" name="Nat. Commun.">
        <title>Genetic determinants of endophytism in the Arabidopsis root mycobiome.</title>
        <authorList>
            <person name="Mesny F."/>
            <person name="Miyauchi S."/>
            <person name="Thiergart T."/>
            <person name="Pickel B."/>
            <person name="Atanasova L."/>
            <person name="Karlsson M."/>
            <person name="Huettel B."/>
            <person name="Barry K.W."/>
            <person name="Haridas S."/>
            <person name="Chen C."/>
            <person name="Bauer D."/>
            <person name="Andreopoulos W."/>
            <person name="Pangilinan J."/>
            <person name="LaButti K."/>
            <person name="Riley R."/>
            <person name="Lipzen A."/>
            <person name="Clum A."/>
            <person name="Drula E."/>
            <person name="Henrissat B."/>
            <person name="Kohler A."/>
            <person name="Grigoriev I.V."/>
            <person name="Martin F.M."/>
            <person name="Hacquard S."/>
        </authorList>
    </citation>
    <scope>NUCLEOTIDE SEQUENCE</scope>
    <source>
        <strain evidence="3">MPI-SDFR-AT-0120</strain>
    </source>
</reference>
<sequence>MAKSGFQFSAFCKSTLKSATTAAMPSAMDTSEFPPLAAPSSKFAEPITPRPKITLPIMGGGKILRIIEKPTSPTPEKESVISAKISGPAAKKSDDVSTTRAVLVIRDTEENLDQETLVYDISAASKAENEVSQEQTTSTKKSKNKKKKVELSTSTARVQDAPIIARKKSEKKKGGQAPKMAKLIAQSQKQVTKIEQQQGMKKHVSKGNIPSLEKAAKSLALSQLEITCSNDGTASDSSGRSRVCSDDVDTTSSTDNTSTSQPARLLTQNEKRNQKSYARRKKRAARNRAEAEQAAEEAAKATATSSELINKEIGKIITHIRKCAWDHEPDEDDLAMLQFSSLNEQKRLMQLAKEDLHHDMLPLYLLGIQLTPTVNKYALAPGAKLTSEGGQMMRAIMKEKTGSFVLFCDASYRVEIGKRMQKMPNDDAALLGKTSPGQSFSEQDVIVDFTFEAQPSAVLASKQAPRHGTQASKKSTKMAPEDSSSKRSTSSQAFPFSSSNFTFTSTPLSSFSAEADPASTLASPSPALVFGGDAIPGPNTAPSIIATPQAGVEDITPMDIDTEVDTQGQADSSLPASDHANSCSETDFVTDADLTVSEDIYMASISEVNNTGLGVSHTSNVLISPASPVSEFSSISEIGVSEPLLLDHSAEESSTASEDALPYVPVVQYDGVPITSDSPGEVKHETNTHVKASTTDGAVSPDEIVGATHTTKVDDALDIGSVVDGFHLKDLHTVDIVPSSLDAPAKEPSKSPQIFSVDLDEDVIDRVDATHDGIMVVNSEVEALEVVPNADSQTTDAEAKGGATFVTLSTLVNVGCRDEVKREPMFNWLRDVRQPSQPAAGNGFYGMTEILPSPPVSAQSRKSSPVLEQTLDAVFEPPVGRPILARRRLNTQIGITTLHEYLLALPNLSAKTFSKLELVEAFLAVVKDEREALALGGSHLKDAMTVLANKVLQHKVLLGHIKLATFLEMVEIGTDDEVPDHAIVHAWEACAKKDAVAEDLEMRFYNA</sequence>